<dbReference type="Pfam" id="PF00746">
    <property type="entry name" value="Gram_pos_anchor"/>
    <property type="match status" value="1"/>
</dbReference>
<evidence type="ECO:0000256" key="6">
    <source>
        <dbReference type="SAM" id="Phobius"/>
    </source>
</evidence>
<reference evidence="8" key="2">
    <citation type="submission" date="2021-04" db="EMBL/GenBank/DDBJ databases">
        <authorList>
            <person name="Gilroy R."/>
        </authorList>
    </citation>
    <scope>NUCLEOTIDE SEQUENCE</scope>
    <source>
        <strain evidence="8">CHK169-2315</strain>
    </source>
</reference>
<keyword evidence="6" id="KW-1133">Transmembrane helix</keyword>
<dbReference type="NCBIfam" id="TIGR01451">
    <property type="entry name" value="B_ant_repeat"/>
    <property type="match status" value="1"/>
</dbReference>
<dbReference type="Pfam" id="PF00092">
    <property type="entry name" value="VWA"/>
    <property type="match status" value="1"/>
</dbReference>
<proteinExistence type="predicted"/>
<dbReference type="SUPFAM" id="SSF49478">
    <property type="entry name" value="Cna protein B-type domain"/>
    <property type="match status" value="1"/>
</dbReference>
<keyword evidence="2" id="KW-0134">Cell wall</keyword>
<dbReference type="CDD" id="cd00222">
    <property type="entry name" value="CollagenBindB"/>
    <property type="match status" value="1"/>
</dbReference>
<dbReference type="Pfam" id="PF05738">
    <property type="entry name" value="Cna_B"/>
    <property type="match status" value="1"/>
</dbReference>
<dbReference type="InterPro" id="IPR036465">
    <property type="entry name" value="vWFA_dom_sf"/>
</dbReference>
<evidence type="ECO:0000256" key="4">
    <source>
        <dbReference type="ARBA" id="ARBA00022729"/>
    </source>
</evidence>
<dbReference type="InterPro" id="IPR008454">
    <property type="entry name" value="Collagen-bd_Cna-like_B-typ_dom"/>
</dbReference>
<dbReference type="EMBL" id="DXHX01000133">
    <property type="protein sequence ID" value="HIV75336.1"/>
    <property type="molecule type" value="Genomic_DNA"/>
</dbReference>
<dbReference type="SUPFAM" id="SSF53300">
    <property type="entry name" value="vWA-like"/>
    <property type="match status" value="1"/>
</dbReference>
<keyword evidence="5" id="KW-0572">Peptidoglycan-anchor</keyword>
<feature type="transmembrane region" description="Helical" evidence="6">
    <location>
        <begin position="12"/>
        <end position="30"/>
    </location>
</feature>
<gene>
    <name evidence="8" type="ORF">H9895_09680</name>
</gene>
<dbReference type="SMART" id="SM00327">
    <property type="entry name" value="VWA"/>
    <property type="match status" value="1"/>
</dbReference>
<dbReference type="Pfam" id="PF21426">
    <property type="entry name" value="GBS104-like_Ig"/>
    <property type="match status" value="1"/>
</dbReference>
<protein>
    <submittedName>
        <fullName evidence="8">Cna B-type domain-containing protein</fullName>
    </submittedName>
</protein>
<feature type="domain" description="VWFA" evidence="7">
    <location>
        <begin position="96"/>
        <end position="321"/>
    </location>
</feature>
<name>A0A9D1PP10_9BACI</name>
<accession>A0A9D1PP10</accession>
<dbReference type="PANTHER" id="PTHR22588:SF3">
    <property type="entry name" value="VWFA DOMAIN-CONTAINING PROTEIN"/>
    <property type="match status" value="1"/>
</dbReference>
<evidence type="ECO:0000256" key="2">
    <source>
        <dbReference type="ARBA" id="ARBA00022512"/>
    </source>
</evidence>
<evidence type="ECO:0000313" key="8">
    <source>
        <dbReference type="EMBL" id="HIV75336.1"/>
    </source>
</evidence>
<dbReference type="InterPro" id="IPR047589">
    <property type="entry name" value="DUF11_rpt"/>
</dbReference>
<dbReference type="PROSITE" id="PS50234">
    <property type="entry name" value="VWFA"/>
    <property type="match status" value="1"/>
</dbReference>
<dbReference type="InterPro" id="IPR052229">
    <property type="entry name" value="Collagen-VI/PIF"/>
</dbReference>
<organism evidence="8 9">
    <name type="scientific">Candidatus Pseudogracilibacillus intestinigallinarum</name>
    <dbReference type="NCBI Taxonomy" id="2838742"/>
    <lineage>
        <taxon>Bacteria</taxon>
        <taxon>Bacillati</taxon>
        <taxon>Bacillota</taxon>
        <taxon>Bacilli</taxon>
        <taxon>Bacillales</taxon>
        <taxon>Bacillaceae</taxon>
        <taxon>Pseudogracilibacillus</taxon>
    </lineage>
</organism>
<dbReference type="Gene3D" id="3.40.50.410">
    <property type="entry name" value="von Willebrand factor, type A domain"/>
    <property type="match status" value="1"/>
</dbReference>
<dbReference type="NCBIfam" id="TIGR01167">
    <property type="entry name" value="LPXTG_anchor"/>
    <property type="match status" value="1"/>
</dbReference>
<evidence type="ECO:0000256" key="5">
    <source>
        <dbReference type="ARBA" id="ARBA00023088"/>
    </source>
</evidence>
<dbReference type="Proteomes" id="UP000823937">
    <property type="component" value="Unassembled WGS sequence"/>
</dbReference>
<dbReference type="InterPro" id="IPR019931">
    <property type="entry name" value="LPXTG_anchor"/>
</dbReference>
<reference evidence="8" key="1">
    <citation type="journal article" date="2021" name="PeerJ">
        <title>Extensive microbial diversity within the chicken gut microbiome revealed by metagenomics and culture.</title>
        <authorList>
            <person name="Gilroy R."/>
            <person name="Ravi A."/>
            <person name="Getino M."/>
            <person name="Pursley I."/>
            <person name="Horton D.L."/>
            <person name="Alikhan N.F."/>
            <person name="Baker D."/>
            <person name="Gharbi K."/>
            <person name="Hall N."/>
            <person name="Watson M."/>
            <person name="Adriaenssens E.M."/>
            <person name="Foster-Nyarko E."/>
            <person name="Jarju S."/>
            <person name="Secka A."/>
            <person name="Antonio M."/>
            <person name="Oren A."/>
            <person name="Chaudhuri R.R."/>
            <person name="La Ragione R."/>
            <person name="Hildebrand F."/>
            <person name="Pallen M.J."/>
        </authorList>
    </citation>
    <scope>NUCLEOTIDE SEQUENCE</scope>
    <source>
        <strain evidence="8">CHK169-2315</strain>
    </source>
</reference>
<dbReference type="InterPro" id="IPR055354">
    <property type="entry name" value="DUF7507"/>
</dbReference>
<comment type="caution">
    <text evidence="8">The sequence shown here is derived from an EMBL/GenBank/DDBJ whole genome shotgun (WGS) entry which is preliminary data.</text>
</comment>
<dbReference type="AlphaFoldDB" id="A0A9D1PP10"/>
<dbReference type="InterPro" id="IPR002035">
    <property type="entry name" value="VWF_A"/>
</dbReference>
<sequence length="773" mass="85753">MNNVLKISSKKTVVFLVICLLFISFPISFLQTNIIIAEEQHTETKEGHGSILNSDGARDYERAMINKSVSFGNKPGEYFIDLHVKGKEKTEQTTTDIVLVYDNSNSMESRNRVGIAKAATTNFVQQILHADNALFQFSLVTYGSAVFDGRERNWPARNATTYEHGPTNDYSFKTFTKNPADITDKLPGNVPSNRGKTWDGGTFTQQGLEEASKVLAQSTATNKVVILITDGVTTFSYADDRKSVVGDGSNYEAAHGNRTIAESKALQNKGYDVFTVGVELAAEQGITKGEAEQLVQQIASSPDKSYLIDDVAKLETSLQNIGKELVDTVVDGKIIDPVREQFIIQENDSFTKASDETLSDGHYYVTATNEHILQDVSVFVDNHQVMVDGLNLGANDEINIRYKIQIDTELEHMIPNVLYETNGEAVLIPIVETSEAYTFPEPKASAVSTSVIGEKKWQDFGYEVYRPDEIMVELLRTSDGENIVVDETEVTANKEGKWTFSFEDLFLYDRTGETIDYTVHEKDVVHYTMDVDGTTIVNMLDQQASIELTKVGKGSLENDDKVEVGEKINYVFTIKNNGNIPLGNIHLTDDMVGLSDIQYETVNDEVFAGKISDVILEPGDILVATAIYEVTENDLEENVIHNVAIVEGTPTVPTPGPDFDDTPIQDEDVFDIEVIEGESKKDDAIVKEVKQVRTGDDEKPKTDEQLNEEGTTVEVVKVGEETEANNTLGEQEKKGLHLPNTATNMYTIMLIGALLAIIGISFFIWRKKVNRQV</sequence>
<comment type="subcellular location">
    <subcellularLocation>
        <location evidence="1">Secreted</location>
        <location evidence="1">Cell wall</location>
        <topology evidence="1">Peptidoglycan-anchor</topology>
    </subcellularLocation>
</comment>
<keyword evidence="6" id="KW-0812">Transmembrane</keyword>
<dbReference type="Pfam" id="PF24346">
    <property type="entry name" value="DUF7507"/>
    <property type="match status" value="1"/>
</dbReference>
<evidence type="ECO:0000256" key="1">
    <source>
        <dbReference type="ARBA" id="ARBA00004168"/>
    </source>
</evidence>
<dbReference type="Gene3D" id="2.60.40.1140">
    <property type="entry name" value="Collagen-binding surface protein Cna, B-type domain"/>
    <property type="match status" value="1"/>
</dbReference>
<keyword evidence="6" id="KW-0472">Membrane</keyword>
<keyword evidence="3" id="KW-0964">Secreted</keyword>
<dbReference type="CDD" id="cd00198">
    <property type="entry name" value="vWFA"/>
    <property type="match status" value="1"/>
</dbReference>
<evidence type="ECO:0000313" key="9">
    <source>
        <dbReference type="Proteomes" id="UP000823937"/>
    </source>
</evidence>
<feature type="transmembrane region" description="Helical" evidence="6">
    <location>
        <begin position="745"/>
        <end position="765"/>
    </location>
</feature>
<keyword evidence="4" id="KW-0732">Signal</keyword>
<evidence type="ECO:0000259" key="7">
    <source>
        <dbReference type="PROSITE" id="PS50234"/>
    </source>
</evidence>
<evidence type="ECO:0000256" key="3">
    <source>
        <dbReference type="ARBA" id="ARBA00022525"/>
    </source>
</evidence>
<dbReference type="PANTHER" id="PTHR22588">
    <property type="entry name" value="VWFA DOMAIN-CONTAINING PROTEIN"/>
    <property type="match status" value="1"/>
</dbReference>
<dbReference type="InterPro" id="IPR049319">
    <property type="entry name" value="GBS104-like_Ig"/>
</dbReference>